<evidence type="ECO:0000313" key="1">
    <source>
        <dbReference type="EMBL" id="KAJ9059917.1"/>
    </source>
</evidence>
<reference evidence="1" key="1">
    <citation type="submission" date="2022-04" db="EMBL/GenBank/DDBJ databases">
        <title>Genome of the entomopathogenic fungus Entomophthora muscae.</title>
        <authorList>
            <person name="Elya C."/>
            <person name="Lovett B.R."/>
            <person name="Lee E."/>
            <person name="Macias A.M."/>
            <person name="Hajek A.E."/>
            <person name="De Bivort B.L."/>
            <person name="Kasson M.T."/>
            <person name="De Fine Licht H.H."/>
            <person name="Stajich J.E."/>
        </authorList>
    </citation>
    <scope>NUCLEOTIDE SEQUENCE</scope>
    <source>
        <strain evidence="1">Berkeley</strain>
    </source>
</reference>
<comment type="caution">
    <text evidence="1">The sequence shown here is derived from an EMBL/GenBank/DDBJ whole genome shotgun (WGS) entry which is preliminary data.</text>
</comment>
<keyword evidence="2" id="KW-1185">Reference proteome</keyword>
<evidence type="ECO:0000313" key="2">
    <source>
        <dbReference type="Proteomes" id="UP001165960"/>
    </source>
</evidence>
<proteinExistence type="predicted"/>
<name>A0ACC2SBX7_9FUNG</name>
<dbReference type="EMBL" id="QTSX02005324">
    <property type="protein sequence ID" value="KAJ9059917.1"/>
    <property type="molecule type" value="Genomic_DNA"/>
</dbReference>
<gene>
    <name evidence="1" type="ORF">DSO57_1036522</name>
</gene>
<accession>A0ACC2SBX7</accession>
<organism evidence="1 2">
    <name type="scientific">Entomophthora muscae</name>
    <dbReference type="NCBI Taxonomy" id="34485"/>
    <lineage>
        <taxon>Eukaryota</taxon>
        <taxon>Fungi</taxon>
        <taxon>Fungi incertae sedis</taxon>
        <taxon>Zoopagomycota</taxon>
        <taxon>Entomophthoromycotina</taxon>
        <taxon>Entomophthoromycetes</taxon>
        <taxon>Entomophthorales</taxon>
        <taxon>Entomophthoraceae</taxon>
        <taxon>Entomophthora</taxon>
    </lineage>
</organism>
<protein>
    <submittedName>
        <fullName evidence="1">Uncharacterized protein</fullName>
    </submittedName>
</protein>
<sequence>MYLEALPWFVHDKIINSLDMGNVLTISRLSRYWRSRALRHLTCSISTRKLDRAPNFKQTMTRVARFIKEIDVYEDLFILDPILAQCYKLNAIRICECKGKWPFMLKFFTRLEKIKKLHIDTALDTSGLLDVLFRFKFLTDICIAPVLSKDHLESLMRYLRKSEVRNLSVYVCLCSISCLNLVNKAAPSLVHFEIKCDHFIHHHEAMDMHFHLLESFVLTINMACMAVFPFICQKTFPSLKRCSVSDGRLLNFGPSGLNEPLPGLQELTISLITTDFIKSLTYSYKSLSILRISIGGTSFYSAMLLLSNIKQVCQLTLYDIGSCDPILRLPTYSFCATHVTFSGIESHHYLAYNWIFKSFPRLQFLDMDFGCRTTQLFWPSDPALPILSATIFCLKTRGKLATEELLDLCHALPCLKYIYFFSNQFTKMKTILHEAFPNLGCFMIENEPSL</sequence>
<dbReference type="Proteomes" id="UP001165960">
    <property type="component" value="Unassembled WGS sequence"/>
</dbReference>